<keyword evidence="3" id="KW-1185">Reference proteome</keyword>
<dbReference type="SUPFAM" id="SSF55729">
    <property type="entry name" value="Acyl-CoA N-acyltransferases (Nat)"/>
    <property type="match status" value="1"/>
</dbReference>
<dbReference type="RefSeq" id="WP_261361991.1">
    <property type="nucleotide sequence ID" value="NZ_CP063458.1"/>
</dbReference>
<proteinExistence type="predicted"/>
<accession>A0A7M2WZ97</accession>
<evidence type="ECO:0000313" key="2">
    <source>
        <dbReference type="EMBL" id="QOV90795.1"/>
    </source>
</evidence>
<dbReference type="PANTHER" id="PTHR43441">
    <property type="entry name" value="RIBOSOMAL-PROTEIN-SERINE ACETYLTRANSFERASE"/>
    <property type="match status" value="1"/>
</dbReference>
<name>A0A7M2WZ97_9BACT</name>
<sequence>MFAAPLSIPGFSLRIVEDRHVGAVYETVRRNLEHLKPWMPWATDEYSLDGCRAWQRKAIEQFARNDGFNAGIFDGPSFIGVIGVHAIDWWNRKTTVGYWIDAAYQGRGIMTAACRVLLSHLFDELKLNRVEIHCATQNVRSCAIPKRLGFVDERVAREAELLPDGRYLDHAIYTMLASEWKGLSLAIVQ</sequence>
<evidence type="ECO:0000313" key="3">
    <source>
        <dbReference type="Proteomes" id="UP000593765"/>
    </source>
</evidence>
<dbReference type="GO" id="GO:0005737">
    <property type="term" value="C:cytoplasm"/>
    <property type="evidence" value="ECO:0007669"/>
    <property type="project" value="TreeGrafter"/>
</dbReference>
<dbReference type="Gene3D" id="3.40.630.30">
    <property type="match status" value="1"/>
</dbReference>
<dbReference type="InterPro" id="IPR016181">
    <property type="entry name" value="Acyl_CoA_acyltransferase"/>
</dbReference>
<dbReference type="PANTHER" id="PTHR43441:SF12">
    <property type="entry name" value="RIBOSOMAL N-ACETYLTRANSFERASE YDAF-RELATED"/>
    <property type="match status" value="1"/>
</dbReference>
<dbReference type="GO" id="GO:0008999">
    <property type="term" value="F:protein-N-terminal-alanine acetyltransferase activity"/>
    <property type="evidence" value="ECO:0007669"/>
    <property type="project" value="TreeGrafter"/>
</dbReference>
<gene>
    <name evidence="2" type="ORF">IPV69_05405</name>
</gene>
<dbReference type="InterPro" id="IPR051908">
    <property type="entry name" value="Ribosomal_N-acetyltransferase"/>
</dbReference>
<dbReference type="InterPro" id="IPR000182">
    <property type="entry name" value="GNAT_dom"/>
</dbReference>
<dbReference type="Proteomes" id="UP000593765">
    <property type="component" value="Chromosome"/>
</dbReference>
<organism evidence="2 3">
    <name type="scientific">Humisphaera borealis</name>
    <dbReference type="NCBI Taxonomy" id="2807512"/>
    <lineage>
        <taxon>Bacteria</taxon>
        <taxon>Pseudomonadati</taxon>
        <taxon>Planctomycetota</taxon>
        <taxon>Phycisphaerae</taxon>
        <taxon>Tepidisphaerales</taxon>
        <taxon>Tepidisphaeraceae</taxon>
        <taxon>Humisphaera</taxon>
    </lineage>
</organism>
<dbReference type="Pfam" id="PF13302">
    <property type="entry name" value="Acetyltransf_3"/>
    <property type="match status" value="1"/>
</dbReference>
<evidence type="ECO:0000259" key="1">
    <source>
        <dbReference type="PROSITE" id="PS51186"/>
    </source>
</evidence>
<dbReference type="PROSITE" id="PS51186">
    <property type="entry name" value="GNAT"/>
    <property type="match status" value="1"/>
</dbReference>
<dbReference type="EMBL" id="CP063458">
    <property type="protein sequence ID" value="QOV90795.1"/>
    <property type="molecule type" value="Genomic_DNA"/>
</dbReference>
<protein>
    <submittedName>
        <fullName evidence="2">GNAT family N-acetyltransferase</fullName>
    </submittedName>
</protein>
<dbReference type="AlphaFoldDB" id="A0A7M2WZ97"/>
<feature type="domain" description="N-acetyltransferase" evidence="1">
    <location>
        <begin position="23"/>
        <end position="169"/>
    </location>
</feature>
<dbReference type="GO" id="GO:1990189">
    <property type="term" value="F:protein N-terminal-serine acetyltransferase activity"/>
    <property type="evidence" value="ECO:0007669"/>
    <property type="project" value="TreeGrafter"/>
</dbReference>
<dbReference type="KEGG" id="hbs:IPV69_05405"/>
<reference evidence="2 3" key="1">
    <citation type="submission" date="2020-10" db="EMBL/GenBank/DDBJ databases">
        <title>Wide distribution of Phycisphaera-like planctomycetes from WD2101 soil group in peatlands and genome analysis of the first cultivated representative.</title>
        <authorList>
            <person name="Dedysh S.N."/>
            <person name="Beletsky A.V."/>
            <person name="Ivanova A."/>
            <person name="Kulichevskaya I.S."/>
            <person name="Suzina N.E."/>
            <person name="Philippov D.A."/>
            <person name="Rakitin A.L."/>
            <person name="Mardanov A.V."/>
            <person name="Ravin N.V."/>
        </authorList>
    </citation>
    <scope>NUCLEOTIDE SEQUENCE [LARGE SCALE GENOMIC DNA]</scope>
    <source>
        <strain evidence="2 3">M1803</strain>
    </source>
</reference>